<dbReference type="Gene3D" id="1.10.8.60">
    <property type="match status" value="1"/>
</dbReference>
<dbReference type="InterPro" id="IPR055199">
    <property type="entry name" value="Hda_lid"/>
</dbReference>
<keyword evidence="3" id="KW-1185">Reference proteome</keyword>
<dbReference type="PANTHER" id="PTHR30050">
    <property type="entry name" value="CHROMOSOMAL REPLICATION INITIATOR PROTEIN DNAA"/>
    <property type="match status" value="1"/>
</dbReference>
<evidence type="ECO:0000259" key="1">
    <source>
        <dbReference type="Pfam" id="PF22688"/>
    </source>
</evidence>
<proteinExistence type="predicted"/>
<dbReference type="Proteomes" id="UP000266385">
    <property type="component" value="Unassembled WGS sequence"/>
</dbReference>
<sequence length="239" mass="26410">MSEDVGKTGRQRQLALDFPAPGPTLDGLAVSASNRTAISVLRRWPDWRTHTLAVVGQAKSGLTTVARAWAAHAEGQVIDVKAFDKLSHKKVDALSSQPVAVDDADLIRNEDNLLSLINLSARNGGYVLLTARKAPALWRVRQPDLASRLKSMTLVELGPPDDDMVVARLRAAMRRRFLKLPKDVEAYLLLRIERNYEALESFVESLHEQVEGREVTVPLARDVLDGQSGTRPLFDDGED</sequence>
<dbReference type="RefSeq" id="WP_119376456.1">
    <property type="nucleotide sequence ID" value="NZ_QWFX01000013.1"/>
</dbReference>
<name>A0A399R914_9PROT</name>
<dbReference type="Pfam" id="PF22688">
    <property type="entry name" value="Hda_lid"/>
    <property type="match status" value="1"/>
</dbReference>
<dbReference type="GO" id="GO:0003688">
    <property type="term" value="F:DNA replication origin binding"/>
    <property type="evidence" value="ECO:0007669"/>
    <property type="project" value="TreeGrafter"/>
</dbReference>
<dbReference type="AlphaFoldDB" id="A0A399R914"/>
<gene>
    <name evidence="2" type="ORF">D1223_10865</name>
</gene>
<protein>
    <recommendedName>
        <fullName evidence="1">Hda lid domain-containing protein</fullName>
    </recommendedName>
</protein>
<dbReference type="PANTHER" id="PTHR30050:SF5">
    <property type="entry name" value="DNAA REGULATORY INACTIVATOR HDA"/>
    <property type="match status" value="1"/>
</dbReference>
<feature type="domain" description="Hda lid" evidence="1">
    <location>
        <begin position="163"/>
        <end position="224"/>
    </location>
</feature>
<dbReference type="InterPro" id="IPR027417">
    <property type="entry name" value="P-loop_NTPase"/>
</dbReference>
<accession>A0A399R914</accession>
<dbReference type="SUPFAM" id="SSF52540">
    <property type="entry name" value="P-loop containing nucleoside triphosphate hydrolases"/>
    <property type="match status" value="1"/>
</dbReference>
<organism evidence="2 3">
    <name type="scientific">Henriciella mobilis</name>
    <dbReference type="NCBI Taxonomy" id="2305467"/>
    <lineage>
        <taxon>Bacteria</taxon>
        <taxon>Pseudomonadati</taxon>
        <taxon>Pseudomonadota</taxon>
        <taxon>Alphaproteobacteria</taxon>
        <taxon>Hyphomonadales</taxon>
        <taxon>Hyphomonadaceae</taxon>
        <taxon>Henriciella</taxon>
    </lineage>
</organism>
<dbReference type="GO" id="GO:0005886">
    <property type="term" value="C:plasma membrane"/>
    <property type="evidence" value="ECO:0007669"/>
    <property type="project" value="TreeGrafter"/>
</dbReference>
<dbReference type="OrthoDB" id="7390113at2"/>
<dbReference type="GO" id="GO:0006270">
    <property type="term" value="P:DNA replication initiation"/>
    <property type="evidence" value="ECO:0007669"/>
    <property type="project" value="TreeGrafter"/>
</dbReference>
<evidence type="ECO:0000313" key="2">
    <source>
        <dbReference type="EMBL" id="RIJ27920.1"/>
    </source>
</evidence>
<reference evidence="2 3" key="1">
    <citation type="submission" date="2018-08" db="EMBL/GenBank/DDBJ databases">
        <title>Henriciella mobilis sp. nov., isolated from seawater.</title>
        <authorList>
            <person name="Cheng H."/>
            <person name="Wu Y.-H."/>
            <person name="Xu X.-W."/>
            <person name="Guo L.-L."/>
        </authorList>
    </citation>
    <scope>NUCLEOTIDE SEQUENCE [LARGE SCALE GENOMIC DNA]</scope>
    <source>
        <strain evidence="2 3">JN25</strain>
    </source>
</reference>
<evidence type="ECO:0000313" key="3">
    <source>
        <dbReference type="Proteomes" id="UP000266385"/>
    </source>
</evidence>
<comment type="caution">
    <text evidence="2">The sequence shown here is derived from an EMBL/GenBank/DDBJ whole genome shotgun (WGS) entry which is preliminary data.</text>
</comment>
<dbReference type="Gene3D" id="3.40.50.300">
    <property type="entry name" value="P-loop containing nucleotide triphosphate hydrolases"/>
    <property type="match status" value="1"/>
</dbReference>
<dbReference type="EMBL" id="QWFX01000013">
    <property type="protein sequence ID" value="RIJ27920.1"/>
    <property type="molecule type" value="Genomic_DNA"/>
</dbReference>